<dbReference type="InterPro" id="IPR025667">
    <property type="entry name" value="SprB_repeat"/>
</dbReference>
<comment type="caution">
    <text evidence="4">The sequence shown here is derived from an EMBL/GenBank/DDBJ whole genome shotgun (WGS) entry which is preliminary data.</text>
</comment>
<keyword evidence="1 2" id="KW-0732">Signal</keyword>
<keyword evidence="5" id="KW-1185">Reference proteome</keyword>
<dbReference type="Pfam" id="PF13573">
    <property type="entry name" value="SprB"/>
    <property type="match status" value="5"/>
</dbReference>
<evidence type="ECO:0000259" key="3">
    <source>
        <dbReference type="Pfam" id="PF18962"/>
    </source>
</evidence>
<organism evidence="4 5">
    <name type="scientific">Flavobacterium johnsoniae</name>
    <name type="common">Cytophaga johnsonae</name>
    <dbReference type="NCBI Taxonomy" id="986"/>
    <lineage>
        <taxon>Bacteria</taxon>
        <taxon>Pseudomonadati</taxon>
        <taxon>Bacteroidota</taxon>
        <taxon>Flavobacteriia</taxon>
        <taxon>Flavobacteriales</taxon>
        <taxon>Flavobacteriaceae</taxon>
        <taxon>Flavobacterium</taxon>
    </lineage>
</organism>
<dbReference type="OrthoDB" id="1373043at2"/>
<dbReference type="Proteomes" id="UP000182826">
    <property type="component" value="Unassembled WGS sequence"/>
</dbReference>
<dbReference type="EMBL" id="MLFK01000005">
    <property type="protein sequence ID" value="OIV42672.1"/>
    <property type="molecule type" value="Genomic_DNA"/>
</dbReference>
<dbReference type="InterPro" id="IPR026444">
    <property type="entry name" value="Secre_tail"/>
</dbReference>
<feature type="domain" description="Secretion system C-terminal sorting" evidence="3">
    <location>
        <begin position="817"/>
        <end position="883"/>
    </location>
</feature>
<evidence type="ECO:0000256" key="1">
    <source>
        <dbReference type="ARBA" id="ARBA00022729"/>
    </source>
</evidence>
<feature type="signal peptide" evidence="2">
    <location>
        <begin position="1"/>
        <end position="19"/>
    </location>
</feature>
<evidence type="ECO:0000313" key="4">
    <source>
        <dbReference type="EMBL" id="OIV42672.1"/>
    </source>
</evidence>
<protein>
    <recommendedName>
        <fullName evidence="3">Secretion system C-terminal sorting domain-containing protein</fullName>
    </recommendedName>
</protein>
<dbReference type="RefSeq" id="WP_071635960.1">
    <property type="nucleotide sequence ID" value="NZ_MLFK01000005.1"/>
</dbReference>
<dbReference type="NCBIfam" id="TIGR04183">
    <property type="entry name" value="Por_Secre_tail"/>
    <property type="match status" value="1"/>
</dbReference>
<reference evidence="4 5" key="1">
    <citation type="submission" date="2016-10" db="EMBL/GenBank/DDBJ databases">
        <title>Draft Genome Sequence of Rhizobacteria Flavobacterium johnsoniae CI04.</title>
        <authorList>
            <person name="Bravo J.I."/>
            <person name="Lozano G.L."/>
            <person name="Handelsman J."/>
        </authorList>
    </citation>
    <scope>NUCLEOTIDE SEQUENCE [LARGE SCALE GENOMIC DNA]</scope>
    <source>
        <strain evidence="4 5">CI04</strain>
    </source>
</reference>
<proteinExistence type="predicted"/>
<evidence type="ECO:0000313" key="5">
    <source>
        <dbReference type="Proteomes" id="UP000182826"/>
    </source>
</evidence>
<feature type="chain" id="PRO_5009644402" description="Secretion system C-terminal sorting domain-containing protein" evidence="2">
    <location>
        <begin position="20"/>
        <end position="886"/>
    </location>
</feature>
<evidence type="ECO:0000256" key="2">
    <source>
        <dbReference type="SAM" id="SignalP"/>
    </source>
</evidence>
<gene>
    <name evidence="4" type="ORF">BKM63_07300</name>
</gene>
<dbReference type="Pfam" id="PF18962">
    <property type="entry name" value="Por_Secre_tail"/>
    <property type="match status" value="1"/>
</dbReference>
<accession>A0A1J7CMA3</accession>
<dbReference type="AlphaFoldDB" id="A0A1J7CMA3"/>
<sequence length="886" mass="95568">MKKTLLCFLFLFATNLFYAQVGTIEHCFGDNFFDLTVNNSLLLGNLNPAETTISFHLSQDDANNNANLILQPTQYNSSAPSKTIYARIDNKGTVTTNYFDLKIYEPLTITLPLKTDVSCYGMNNGRIFVPVSGGKLPYAYSVNNGPYTVYNSGSNLQLENLSAGVYTIQAKDALGCPSQPYVVQIEQPNVLMANTTVENQNTIMVNATGGRPEYRYSLNDGNYQLSPYFPNLQPGTYHILVKDVNNCICQAPTAKISPPLVAAVNVSPATCNRLGMITVTPVGGNPSYVYSINGSNFSASNVFFDLPAGNYVVKVRDVQNTEISIPVVVSTVNPPMLVLSELQDVNCAGAKNGSVKLSATGGEGQYFYSLDSVNFQTGNTFNNLAAGTYTATVKDGFSCISNPLSFTITEPEQLKVEASVAKFVDCVSNATITATASGGLVPYKYSIDGITYSDNTTFPGIIPGTHSIYVKDQNGCVSFKSITVNQYVQSPSIVTVTQISCINEKGSVTVQGTSGKLPYQYSLNGQAFGTNNVFTNLVPGNHTITTKDNNGCLTTDVVTIISFNPLAISAISKQATCYGSADGSIEINTHGGKFPFTYSLRNASGIPIAAPQNSNIFNNLPAGVYNAEVQDANACLVSLQMFVAEPAILHSTVNVDNQTVTINATGGSGKYLYSIEYFGNRQSSNIFTNVSFGDHEAYVIDENGCFNLVYFTVNPPSPLINGKSILNIEFTPGQTLGDLVLEGQNIKWYSSPNSTSGKSRKTAETTLPLTTVLVDGTTYYASQTINGIESKERLAVTAKVNVSLSTEDFVLPNFRYYPNPIQHVLNISNSSTIEDIEIISVSGKSILSKKINNTQSEIDLSNIASGFYFLKVKSEGKTKTIKIVKK</sequence>
<name>A0A1J7CMA3_FLAJO</name>